<dbReference type="GO" id="GO:0005886">
    <property type="term" value="C:plasma membrane"/>
    <property type="evidence" value="ECO:0007669"/>
    <property type="project" value="TreeGrafter"/>
</dbReference>
<dbReference type="CDD" id="cd05931">
    <property type="entry name" value="FAAL"/>
    <property type="match status" value="1"/>
</dbReference>
<dbReference type="Pfam" id="PF23024">
    <property type="entry name" value="AMP-dom_DIP2-like"/>
    <property type="match status" value="1"/>
</dbReference>
<dbReference type="FunFam" id="3.40.50.12780:FF:000013">
    <property type="entry name" value="Long-chain-fatty-acid--AMP ligase FadD32"/>
    <property type="match status" value="1"/>
</dbReference>
<dbReference type="Proteomes" id="UP000482960">
    <property type="component" value="Unassembled WGS sequence"/>
</dbReference>
<keyword evidence="2" id="KW-0436">Ligase</keyword>
<dbReference type="RefSeq" id="WP_173073419.1">
    <property type="nucleotide sequence ID" value="NZ_BAABJB010000025.1"/>
</dbReference>
<dbReference type="InterPro" id="IPR040097">
    <property type="entry name" value="FAAL/FAAC"/>
</dbReference>
<dbReference type="InterPro" id="IPR000873">
    <property type="entry name" value="AMP-dep_synth/lig_dom"/>
</dbReference>
<dbReference type="PANTHER" id="PTHR22754">
    <property type="entry name" value="DISCO-INTERACTING PROTEIN 2 DIP2 -RELATED"/>
    <property type="match status" value="1"/>
</dbReference>
<dbReference type="Gene3D" id="3.30.300.30">
    <property type="match status" value="1"/>
</dbReference>
<dbReference type="GO" id="GO:0070566">
    <property type="term" value="F:adenylyltransferase activity"/>
    <property type="evidence" value="ECO:0007669"/>
    <property type="project" value="TreeGrafter"/>
</dbReference>
<dbReference type="PANTHER" id="PTHR22754:SF32">
    <property type="entry name" value="DISCO-INTERACTING PROTEIN 2"/>
    <property type="match status" value="1"/>
</dbReference>
<feature type="domain" description="AMP-binding enzyme C-terminal" evidence="6">
    <location>
        <begin position="455"/>
        <end position="568"/>
    </location>
</feature>
<evidence type="ECO:0000256" key="1">
    <source>
        <dbReference type="ARBA" id="ARBA00006432"/>
    </source>
</evidence>
<keyword evidence="8" id="KW-1185">Reference proteome</keyword>
<evidence type="ECO:0000256" key="4">
    <source>
        <dbReference type="ARBA" id="ARBA00023098"/>
    </source>
</evidence>
<gene>
    <name evidence="7" type="ORF">Prum_003980</name>
</gene>
<dbReference type="InterPro" id="IPR020845">
    <property type="entry name" value="AMP-binding_CS"/>
</dbReference>
<evidence type="ECO:0000259" key="5">
    <source>
        <dbReference type="Pfam" id="PF00501"/>
    </source>
</evidence>
<accession>A0A6V8KY74</accession>
<evidence type="ECO:0000256" key="2">
    <source>
        <dbReference type="ARBA" id="ARBA00022598"/>
    </source>
</evidence>
<evidence type="ECO:0000259" key="6">
    <source>
        <dbReference type="Pfam" id="PF23024"/>
    </source>
</evidence>
<sequence length="600" mass="64828">MSEQDFVSLLTVRAVTHPDRPALVFDPDPGGTGAVRSLSYAQVDQRARRIAALLRRSLRPGDRVLVLDEPGLSFAENFLGALYAGMIAVPAPLPDGYKRQRARLAGIARDSGTAAVLTDAASAAAVAAWADESGLAIACLPTDELELPPAGEWQRPDLDPTTVAFLQYTSGSTSDPKGVRVDHGNILSNVGAFQRLTGLAEHDAIGGWLPMYHDFGLIGQLLVPLYIGGRSVVMSPTAFLKRPHTWLQLIDRHDIVLSPAPNFAYDLCTRRITDEQLAGIDLSRWRHAVNGSEPIQARTLRAFRDRFSAAGLRPEAVRPGYGMAETTLCVTGSEPDLPPQISTVDADLLERHVFAPVRGAGGHAATRDLVSSGVTVPEFDIRIVDPATGREQQADRIGEIWIRGRSVARGYWNKPEQTQAAFGNTVAGGDGDFLRTGDLGIVHEGRLYVTGRIKELLIVNGRNLYPHDVEADVRTAHDSLSRGTGAAFTVEVPHEELVVVHECRARQLTAAQLGEVVAAVRQLLAREYGVGAASVALVRSGAVPRTTSGKIQRRLARELFLTGALDIEYEEVTALVREQCRRPALETVPARARVADRPGA</sequence>
<evidence type="ECO:0000313" key="8">
    <source>
        <dbReference type="Proteomes" id="UP000482960"/>
    </source>
</evidence>
<organism evidence="7 8">
    <name type="scientific">Phytohabitans rumicis</name>
    <dbReference type="NCBI Taxonomy" id="1076125"/>
    <lineage>
        <taxon>Bacteria</taxon>
        <taxon>Bacillati</taxon>
        <taxon>Actinomycetota</taxon>
        <taxon>Actinomycetes</taxon>
        <taxon>Micromonosporales</taxon>
        <taxon>Micromonosporaceae</taxon>
    </lineage>
</organism>
<dbReference type="GO" id="GO:0016874">
    <property type="term" value="F:ligase activity"/>
    <property type="evidence" value="ECO:0007669"/>
    <property type="project" value="UniProtKB-KW"/>
</dbReference>
<feature type="domain" description="AMP-dependent synthetase/ligase" evidence="5">
    <location>
        <begin position="13"/>
        <end position="412"/>
    </location>
</feature>
<name>A0A6V8KY74_9ACTN</name>
<reference evidence="7 8" key="1">
    <citation type="submission" date="2020-03" db="EMBL/GenBank/DDBJ databases">
        <title>Whole genome shotgun sequence of Phytohabitans rumicis NBRC 108638.</title>
        <authorList>
            <person name="Komaki H."/>
            <person name="Tamura T."/>
        </authorList>
    </citation>
    <scope>NUCLEOTIDE SEQUENCE [LARGE SCALE GENOMIC DNA]</scope>
    <source>
        <strain evidence="7 8">NBRC 108638</strain>
    </source>
</reference>
<dbReference type="AlphaFoldDB" id="A0A6V8KY74"/>
<evidence type="ECO:0000313" key="7">
    <source>
        <dbReference type="EMBL" id="GFJ86756.1"/>
    </source>
</evidence>
<dbReference type="GO" id="GO:0006633">
    <property type="term" value="P:fatty acid biosynthetic process"/>
    <property type="evidence" value="ECO:0007669"/>
    <property type="project" value="TreeGrafter"/>
</dbReference>
<dbReference type="PROSITE" id="PS00455">
    <property type="entry name" value="AMP_BINDING"/>
    <property type="match status" value="1"/>
</dbReference>
<dbReference type="GO" id="GO:0071766">
    <property type="term" value="P:Actinobacterium-type cell wall biogenesis"/>
    <property type="evidence" value="ECO:0007669"/>
    <property type="project" value="UniProtKB-ARBA"/>
</dbReference>
<reference evidence="7 8" key="2">
    <citation type="submission" date="2020-03" db="EMBL/GenBank/DDBJ databases">
        <authorList>
            <person name="Ichikawa N."/>
            <person name="Kimura A."/>
            <person name="Kitahashi Y."/>
            <person name="Uohara A."/>
        </authorList>
    </citation>
    <scope>NUCLEOTIDE SEQUENCE [LARGE SCALE GENOMIC DNA]</scope>
    <source>
        <strain evidence="7 8">NBRC 108638</strain>
    </source>
</reference>
<dbReference type="InterPro" id="IPR045851">
    <property type="entry name" value="AMP-bd_C_sf"/>
</dbReference>
<dbReference type="InterPro" id="IPR025110">
    <property type="entry name" value="AMP-bd_C"/>
</dbReference>
<keyword evidence="3" id="KW-0276">Fatty acid metabolism</keyword>
<dbReference type="InterPro" id="IPR042099">
    <property type="entry name" value="ANL_N_sf"/>
</dbReference>
<protein>
    <submittedName>
        <fullName evidence="7">Polyketide synthase</fullName>
    </submittedName>
</protein>
<proteinExistence type="inferred from homology"/>
<dbReference type="SUPFAM" id="SSF56801">
    <property type="entry name" value="Acetyl-CoA synthetase-like"/>
    <property type="match status" value="1"/>
</dbReference>
<evidence type="ECO:0000256" key="3">
    <source>
        <dbReference type="ARBA" id="ARBA00022832"/>
    </source>
</evidence>
<comment type="similarity">
    <text evidence="1">Belongs to the ATP-dependent AMP-binding enzyme family.</text>
</comment>
<dbReference type="EMBL" id="BLPG01000001">
    <property type="protein sequence ID" value="GFJ86756.1"/>
    <property type="molecule type" value="Genomic_DNA"/>
</dbReference>
<dbReference type="Gene3D" id="3.40.50.12780">
    <property type="entry name" value="N-terminal domain of ligase-like"/>
    <property type="match status" value="1"/>
</dbReference>
<keyword evidence="4" id="KW-0443">Lipid metabolism</keyword>
<comment type="caution">
    <text evidence="7">The sequence shown here is derived from an EMBL/GenBank/DDBJ whole genome shotgun (WGS) entry which is preliminary data.</text>
</comment>
<dbReference type="Pfam" id="PF00501">
    <property type="entry name" value="AMP-binding"/>
    <property type="match status" value="1"/>
</dbReference>